<dbReference type="Proteomes" id="UP001177003">
    <property type="component" value="Chromosome 0"/>
</dbReference>
<dbReference type="AlphaFoldDB" id="A0AA35VLW7"/>
<gene>
    <name evidence="1" type="ORF">LSALG_LOCUS3102</name>
</gene>
<name>A0AA35VLW7_LACSI</name>
<proteinExistence type="predicted"/>
<dbReference type="EMBL" id="OX465086">
    <property type="protein sequence ID" value="CAI9262363.1"/>
    <property type="molecule type" value="Genomic_DNA"/>
</dbReference>
<protein>
    <submittedName>
        <fullName evidence="1">Uncharacterized protein</fullName>
    </submittedName>
</protein>
<evidence type="ECO:0000313" key="1">
    <source>
        <dbReference type="EMBL" id="CAI9262363.1"/>
    </source>
</evidence>
<keyword evidence="2" id="KW-1185">Reference proteome</keyword>
<sequence>MVVHGGSHHLTVVVVLGCVPSHPPGDPRRRQQPLWNDSHHLTVVTVISFCSQSSSSTPRRDLARNLDATTSWCVTTATSVEATTMVAIGDITKRKKNKDGGDWSRAMMVNETAGMWWNKRDAKGGVPPEIATMMLRGEFLPISHCHDV</sequence>
<evidence type="ECO:0000313" key="2">
    <source>
        <dbReference type="Proteomes" id="UP001177003"/>
    </source>
</evidence>
<organism evidence="1 2">
    <name type="scientific">Lactuca saligna</name>
    <name type="common">Willowleaf lettuce</name>
    <dbReference type="NCBI Taxonomy" id="75948"/>
    <lineage>
        <taxon>Eukaryota</taxon>
        <taxon>Viridiplantae</taxon>
        <taxon>Streptophyta</taxon>
        <taxon>Embryophyta</taxon>
        <taxon>Tracheophyta</taxon>
        <taxon>Spermatophyta</taxon>
        <taxon>Magnoliopsida</taxon>
        <taxon>eudicotyledons</taxon>
        <taxon>Gunneridae</taxon>
        <taxon>Pentapetalae</taxon>
        <taxon>asterids</taxon>
        <taxon>campanulids</taxon>
        <taxon>Asterales</taxon>
        <taxon>Asteraceae</taxon>
        <taxon>Cichorioideae</taxon>
        <taxon>Cichorieae</taxon>
        <taxon>Lactucinae</taxon>
        <taxon>Lactuca</taxon>
    </lineage>
</organism>
<reference evidence="1" key="1">
    <citation type="submission" date="2023-04" db="EMBL/GenBank/DDBJ databases">
        <authorList>
            <person name="Vijverberg K."/>
            <person name="Xiong W."/>
            <person name="Schranz E."/>
        </authorList>
    </citation>
    <scope>NUCLEOTIDE SEQUENCE</scope>
</reference>
<accession>A0AA35VLW7</accession>